<name>A0A6J7E1L4_9ZZZZ</name>
<protein>
    <recommendedName>
        <fullName evidence="3">tRNA dimethylallyltransferase</fullName>
        <ecNumber evidence="3">2.5.1.75</ecNumber>
    </recommendedName>
</protein>
<gene>
    <name evidence="10" type="ORF">UFOPK3444_01065</name>
</gene>
<evidence type="ECO:0000256" key="2">
    <source>
        <dbReference type="ARBA" id="ARBA00005842"/>
    </source>
</evidence>
<evidence type="ECO:0000256" key="3">
    <source>
        <dbReference type="ARBA" id="ARBA00012665"/>
    </source>
</evidence>
<dbReference type="HAMAP" id="MF_00185">
    <property type="entry name" value="IPP_trans"/>
    <property type="match status" value="1"/>
</dbReference>
<comment type="catalytic activity">
    <reaction evidence="9">
        <text>adenosine(37) in tRNA + dimethylallyl diphosphate = N(6)-dimethylallyladenosine(37) in tRNA + diphosphate</text>
        <dbReference type="Rhea" id="RHEA:26482"/>
        <dbReference type="Rhea" id="RHEA-COMP:10162"/>
        <dbReference type="Rhea" id="RHEA-COMP:10375"/>
        <dbReference type="ChEBI" id="CHEBI:33019"/>
        <dbReference type="ChEBI" id="CHEBI:57623"/>
        <dbReference type="ChEBI" id="CHEBI:74411"/>
        <dbReference type="ChEBI" id="CHEBI:74415"/>
        <dbReference type="EC" id="2.5.1.75"/>
    </reaction>
</comment>
<evidence type="ECO:0000256" key="5">
    <source>
        <dbReference type="ARBA" id="ARBA00022694"/>
    </source>
</evidence>
<dbReference type="AlphaFoldDB" id="A0A6J7E1L4"/>
<sequence length="304" mass="32988">MNELPVIAIFGATATGKTSVAAEVARTLSARGLESEAVSADAYAVYREIPIITGAPTAAEQQTLKHHCVGIRSVTDEFSVGEFMGHAHSAIDQIRAEGKVAIVVGGTGLYLRAALSDLDLKPPVDPDLRAVLETRLDQEGAEALHAELVGLEPEVASRLRTSDPRRIIRALELAKSGLPPHKSVAALWEQPPRHPTVALGLVRDREERRHLISERVDRMLELGAVSEVATAWELGPSRTAAAAIGMRELRSGDVESMRNRTQQFAKRQGTWLRRLEDTEIVTLSGTDLTAPIGRILHLFDSRSA</sequence>
<dbReference type="InterPro" id="IPR039657">
    <property type="entry name" value="Dimethylallyltransferase"/>
</dbReference>
<comment type="cofactor">
    <cofactor evidence="1">
        <name>Mg(2+)</name>
        <dbReference type="ChEBI" id="CHEBI:18420"/>
    </cofactor>
</comment>
<dbReference type="EMBL" id="CAFBLU010000016">
    <property type="protein sequence ID" value="CAB4876776.1"/>
    <property type="molecule type" value="Genomic_DNA"/>
</dbReference>
<keyword evidence="5" id="KW-0819">tRNA processing</keyword>
<reference evidence="10" key="1">
    <citation type="submission" date="2020-05" db="EMBL/GenBank/DDBJ databases">
        <authorList>
            <person name="Chiriac C."/>
            <person name="Salcher M."/>
            <person name="Ghai R."/>
            <person name="Kavagutti S V."/>
        </authorList>
    </citation>
    <scope>NUCLEOTIDE SEQUENCE</scope>
</reference>
<dbReference type="EC" id="2.5.1.75" evidence="3"/>
<dbReference type="GO" id="GO:0006400">
    <property type="term" value="P:tRNA modification"/>
    <property type="evidence" value="ECO:0007669"/>
    <property type="project" value="TreeGrafter"/>
</dbReference>
<evidence type="ECO:0000256" key="8">
    <source>
        <dbReference type="ARBA" id="ARBA00022842"/>
    </source>
</evidence>
<dbReference type="NCBIfam" id="TIGR00174">
    <property type="entry name" value="miaA"/>
    <property type="match status" value="1"/>
</dbReference>
<comment type="similarity">
    <text evidence="2">Belongs to the IPP transferase family.</text>
</comment>
<keyword evidence="4" id="KW-0808">Transferase</keyword>
<dbReference type="Pfam" id="PF01715">
    <property type="entry name" value="IPPT"/>
    <property type="match status" value="1"/>
</dbReference>
<accession>A0A6J7E1L4</accession>
<organism evidence="10">
    <name type="scientific">freshwater metagenome</name>
    <dbReference type="NCBI Taxonomy" id="449393"/>
    <lineage>
        <taxon>unclassified sequences</taxon>
        <taxon>metagenomes</taxon>
        <taxon>ecological metagenomes</taxon>
    </lineage>
</organism>
<dbReference type="InterPro" id="IPR027417">
    <property type="entry name" value="P-loop_NTPase"/>
</dbReference>
<dbReference type="SUPFAM" id="SSF52540">
    <property type="entry name" value="P-loop containing nucleoside triphosphate hydrolases"/>
    <property type="match status" value="1"/>
</dbReference>
<evidence type="ECO:0000313" key="10">
    <source>
        <dbReference type="EMBL" id="CAB4876776.1"/>
    </source>
</evidence>
<dbReference type="PANTHER" id="PTHR11088">
    <property type="entry name" value="TRNA DIMETHYLALLYLTRANSFERASE"/>
    <property type="match status" value="1"/>
</dbReference>
<dbReference type="Gene3D" id="1.10.20.140">
    <property type="match status" value="1"/>
</dbReference>
<dbReference type="PANTHER" id="PTHR11088:SF60">
    <property type="entry name" value="TRNA DIMETHYLALLYLTRANSFERASE"/>
    <property type="match status" value="1"/>
</dbReference>
<evidence type="ECO:0000256" key="7">
    <source>
        <dbReference type="ARBA" id="ARBA00022840"/>
    </source>
</evidence>
<dbReference type="Gene3D" id="3.40.50.300">
    <property type="entry name" value="P-loop containing nucleotide triphosphate hydrolases"/>
    <property type="match status" value="1"/>
</dbReference>
<dbReference type="InterPro" id="IPR018022">
    <property type="entry name" value="IPT"/>
</dbReference>
<keyword evidence="7" id="KW-0067">ATP-binding</keyword>
<evidence type="ECO:0000256" key="9">
    <source>
        <dbReference type="ARBA" id="ARBA00049563"/>
    </source>
</evidence>
<keyword evidence="6" id="KW-0547">Nucleotide-binding</keyword>
<proteinExistence type="inferred from homology"/>
<dbReference type="GO" id="GO:0052381">
    <property type="term" value="F:tRNA dimethylallyltransferase activity"/>
    <property type="evidence" value="ECO:0007669"/>
    <property type="project" value="UniProtKB-EC"/>
</dbReference>
<dbReference type="GO" id="GO:0005524">
    <property type="term" value="F:ATP binding"/>
    <property type="evidence" value="ECO:0007669"/>
    <property type="project" value="UniProtKB-KW"/>
</dbReference>
<evidence type="ECO:0000256" key="1">
    <source>
        <dbReference type="ARBA" id="ARBA00001946"/>
    </source>
</evidence>
<evidence type="ECO:0000256" key="4">
    <source>
        <dbReference type="ARBA" id="ARBA00022679"/>
    </source>
</evidence>
<keyword evidence="8" id="KW-0460">Magnesium</keyword>
<evidence type="ECO:0000256" key="6">
    <source>
        <dbReference type="ARBA" id="ARBA00022741"/>
    </source>
</evidence>